<dbReference type="Gene3D" id="1.20.120.520">
    <property type="entry name" value="nmb1532 protein domain like"/>
    <property type="match status" value="1"/>
</dbReference>
<name>M5Q2G5_DESAF</name>
<dbReference type="Proteomes" id="UP000011922">
    <property type="component" value="Unassembled WGS sequence"/>
</dbReference>
<dbReference type="PATRIC" id="fig|1262666.3.peg.1941"/>
<dbReference type="RefSeq" id="WP_005986547.1">
    <property type="nucleotide sequence ID" value="NZ_AOSV01000019.1"/>
</dbReference>
<proteinExistence type="predicted"/>
<comment type="caution">
    <text evidence="2">The sequence shown here is derived from an EMBL/GenBank/DDBJ whole genome shotgun (WGS) entry which is preliminary data.</text>
</comment>
<evidence type="ECO:0000313" key="3">
    <source>
        <dbReference type="Proteomes" id="UP000011922"/>
    </source>
</evidence>
<dbReference type="PANTHER" id="PTHR39966:SF1">
    <property type="entry name" value="HEMERYTHRIN-LIKE DOMAIN-CONTAINING PROTEIN"/>
    <property type="match status" value="1"/>
</dbReference>
<reference evidence="2 3" key="1">
    <citation type="journal article" date="2013" name="Genome Announc.">
        <title>Draft Genome Sequence for Desulfovibrio africanus Strain PCS.</title>
        <authorList>
            <person name="Brown S.D."/>
            <person name="Utturkar S.M."/>
            <person name="Arkin A.P."/>
            <person name="Deutschbauer A.M."/>
            <person name="Elias D.A."/>
            <person name="Hazen T.C."/>
            <person name="Chakraborty R."/>
        </authorList>
    </citation>
    <scope>NUCLEOTIDE SEQUENCE [LARGE SCALE GENOMIC DNA]</scope>
    <source>
        <strain evidence="2 3">PCS</strain>
    </source>
</reference>
<accession>M5Q2G5</accession>
<sequence>MQPIGPLMHEHRLIERMITLMGQELERLKRGEEPDLRFIDHSTDFFRYFADACHHGKEDQLLFPAALAKQDLEERYRKLTVRLQREHIYARSLTQKLEEAARKRRTGGGTESVQAIMDTLHRIVQFYPRHIMTEDKEYFHQVMECFGNDEQQTLLREFDEVEKRVLHERYQDMVREHEEGQQGRKP</sequence>
<protein>
    <recommendedName>
        <fullName evidence="1">Hemerythrin-like domain-containing protein</fullName>
    </recommendedName>
</protein>
<dbReference type="EMBL" id="AOSV01000019">
    <property type="protein sequence ID" value="EMG37403.1"/>
    <property type="molecule type" value="Genomic_DNA"/>
</dbReference>
<evidence type="ECO:0000313" key="2">
    <source>
        <dbReference type="EMBL" id="EMG37403.1"/>
    </source>
</evidence>
<dbReference type="AlphaFoldDB" id="M5Q2G5"/>
<organism evidence="2 3">
    <name type="scientific">Desulfocurvibacter africanus PCS</name>
    <dbReference type="NCBI Taxonomy" id="1262666"/>
    <lineage>
        <taxon>Bacteria</taxon>
        <taxon>Pseudomonadati</taxon>
        <taxon>Thermodesulfobacteriota</taxon>
        <taxon>Desulfovibrionia</taxon>
        <taxon>Desulfovibrionales</taxon>
        <taxon>Desulfovibrionaceae</taxon>
        <taxon>Desulfocurvibacter</taxon>
    </lineage>
</organism>
<feature type="domain" description="Hemerythrin-like" evidence="1">
    <location>
        <begin position="6"/>
        <end position="140"/>
    </location>
</feature>
<dbReference type="OrthoDB" id="9769774at2"/>
<gene>
    <name evidence="2" type="ORF">PCS_01916</name>
</gene>
<dbReference type="PANTHER" id="PTHR39966">
    <property type="entry name" value="BLL2471 PROTEIN-RELATED"/>
    <property type="match status" value="1"/>
</dbReference>
<dbReference type="Pfam" id="PF01814">
    <property type="entry name" value="Hemerythrin"/>
    <property type="match status" value="1"/>
</dbReference>
<dbReference type="InterPro" id="IPR012312">
    <property type="entry name" value="Hemerythrin-like"/>
</dbReference>
<dbReference type="GO" id="GO:0005886">
    <property type="term" value="C:plasma membrane"/>
    <property type="evidence" value="ECO:0007669"/>
    <property type="project" value="TreeGrafter"/>
</dbReference>
<evidence type="ECO:0000259" key="1">
    <source>
        <dbReference type="Pfam" id="PF01814"/>
    </source>
</evidence>